<keyword evidence="2" id="KW-0325">Glycoprotein</keyword>
<evidence type="ECO:0000256" key="2">
    <source>
        <dbReference type="ARBA" id="ARBA00023180"/>
    </source>
</evidence>
<gene>
    <name evidence="5" type="ORF">CCMP2556_LOCUS18171</name>
</gene>
<keyword evidence="1" id="KW-1015">Disulfide bond</keyword>
<reference evidence="5 6" key="1">
    <citation type="submission" date="2024-02" db="EMBL/GenBank/DDBJ databases">
        <authorList>
            <person name="Chen Y."/>
            <person name="Shah S."/>
            <person name="Dougan E. K."/>
            <person name="Thang M."/>
            <person name="Chan C."/>
        </authorList>
    </citation>
    <scope>NUCLEOTIDE SEQUENCE [LARGE SCALE GENOMIC DNA]</scope>
</reference>
<proteinExistence type="predicted"/>
<feature type="chain" id="PRO_5047278443" description="VWFD domain-containing protein" evidence="3">
    <location>
        <begin position="19"/>
        <end position="540"/>
    </location>
</feature>
<sequence length="540" mass="58631">MVTLLSLLAVLLLPATLAEDCKDGACSKEKGKVPGVLLMQTKPGSLLKSASSIPDISTVLAEVQGLKQQMDTMMSSVQAVQTKVQSCCSCDKVTDTFNRENTGICAVFGDPHFVTFDGAQTTLVGDHVTWLVKTDQMHLQTLEKGSEGFLMGFAAGGPFLQGHRLVVFKDSEHGPVHVTFDGTEILQAEVDEFHNSEVGVSAYRRENWDPELFDDRILNLRTKMPFTIGDFEDRFKNLVTTGVYLITLPNQLHVTITGVDFLSLVISMPKQGGETGYCGNFNGDPDDDAEPVVPQWDKPVGPNLEDLPPAQRLFSNETVLLLLGEEAVRTEARSEEEEMKHKLKRVTECPKVLLQKAEEACSGLTEAYHKFCVFDVCLSQNLASAKSVSAAAVIQHKMNARGVPIFMGHGRCMDSQGRGYFSYPTKLRTDTACQQVLRTLSLTDGVMGAQLKRGGFCEVLTMKEVDPTNVAIPGGWGLPAQPTPEEDVQIAMAPEVVRASAAKNAAHEAEAVEGQNVEGDGTGVIAGATDEASYNCWQLN</sequence>
<dbReference type="PANTHER" id="PTHR11339">
    <property type="entry name" value="EXTRACELLULAR MATRIX GLYCOPROTEIN RELATED"/>
    <property type="match status" value="1"/>
</dbReference>
<evidence type="ECO:0000313" key="6">
    <source>
        <dbReference type="Proteomes" id="UP001642484"/>
    </source>
</evidence>
<dbReference type="Proteomes" id="UP001642484">
    <property type="component" value="Unassembled WGS sequence"/>
</dbReference>
<name>A0ABP0KY40_9DINO</name>
<evidence type="ECO:0000256" key="1">
    <source>
        <dbReference type="ARBA" id="ARBA00023157"/>
    </source>
</evidence>
<feature type="signal peptide" evidence="3">
    <location>
        <begin position="1"/>
        <end position="18"/>
    </location>
</feature>
<evidence type="ECO:0000313" key="5">
    <source>
        <dbReference type="EMBL" id="CAK9031158.1"/>
    </source>
</evidence>
<dbReference type="InterPro" id="IPR001846">
    <property type="entry name" value="VWF_type-D"/>
</dbReference>
<feature type="domain" description="VWFD" evidence="4">
    <location>
        <begin position="103"/>
        <end position="319"/>
    </location>
</feature>
<dbReference type="PANTHER" id="PTHR11339:SF395">
    <property type="entry name" value="GH18 DOMAIN-CONTAINING PROTEIN"/>
    <property type="match status" value="1"/>
</dbReference>
<accession>A0ABP0KY40</accession>
<evidence type="ECO:0000256" key="3">
    <source>
        <dbReference type="SAM" id="SignalP"/>
    </source>
</evidence>
<protein>
    <recommendedName>
        <fullName evidence="4">VWFD domain-containing protein</fullName>
    </recommendedName>
</protein>
<dbReference type="InterPro" id="IPR050780">
    <property type="entry name" value="Mucin_vWF_Thrombospondin_sf"/>
</dbReference>
<keyword evidence="6" id="KW-1185">Reference proteome</keyword>
<dbReference type="EMBL" id="CAXAMN010010224">
    <property type="protein sequence ID" value="CAK9031158.1"/>
    <property type="molecule type" value="Genomic_DNA"/>
</dbReference>
<keyword evidence="3" id="KW-0732">Signal</keyword>
<evidence type="ECO:0000259" key="4">
    <source>
        <dbReference type="PROSITE" id="PS51233"/>
    </source>
</evidence>
<dbReference type="PROSITE" id="PS51233">
    <property type="entry name" value="VWFD"/>
    <property type="match status" value="1"/>
</dbReference>
<organism evidence="5 6">
    <name type="scientific">Durusdinium trenchii</name>
    <dbReference type="NCBI Taxonomy" id="1381693"/>
    <lineage>
        <taxon>Eukaryota</taxon>
        <taxon>Sar</taxon>
        <taxon>Alveolata</taxon>
        <taxon>Dinophyceae</taxon>
        <taxon>Suessiales</taxon>
        <taxon>Symbiodiniaceae</taxon>
        <taxon>Durusdinium</taxon>
    </lineage>
</organism>
<comment type="caution">
    <text evidence="5">The sequence shown here is derived from an EMBL/GenBank/DDBJ whole genome shotgun (WGS) entry which is preliminary data.</text>
</comment>